<dbReference type="Pfam" id="PF06273">
    <property type="entry name" value="eIF-4B"/>
    <property type="match status" value="1"/>
</dbReference>
<dbReference type="Gene3D" id="2.40.50.140">
    <property type="entry name" value="Nucleic acid-binding proteins"/>
    <property type="match status" value="1"/>
</dbReference>
<dbReference type="PANTHER" id="PTHR10302">
    <property type="entry name" value="SINGLE-STRANDED DNA-BINDING PROTEIN"/>
    <property type="match status" value="1"/>
</dbReference>
<dbReference type="InterPro" id="IPR000424">
    <property type="entry name" value="Primosome_PriB/ssb"/>
</dbReference>
<keyword evidence="1 2" id="KW-0238">DNA-binding</keyword>
<feature type="region of interest" description="Disordered" evidence="3">
    <location>
        <begin position="360"/>
        <end position="579"/>
    </location>
</feature>
<dbReference type="EMBL" id="HBEV01013080">
    <property type="protein sequence ID" value="CAD8592785.1"/>
    <property type="molecule type" value="Transcribed_RNA"/>
</dbReference>
<dbReference type="InterPro" id="IPR010433">
    <property type="entry name" value="EIF-4B_pln"/>
</dbReference>
<dbReference type="PANTHER" id="PTHR10302:SF0">
    <property type="entry name" value="SINGLE-STRANDED DNA-BINDING PROTEIN, MITOCHONDRIAL"/>
    <property type="match status" value="1"/>
</dbReference>
<feature type="region of interest" description="Disordered" evidence="3">
    <location>
        <begin position="616"/>
        <end position="703"/>
    </location>
</feature>
<feature type="compositionally biased region" description="Basic and acidic residues" evidence="3">
    <location>
        <begin position="400"/>
        <end position="413"/>
    </location>
</feature>
<accession>A0A7S0PRH0</accession>
<dbReference type="GO" id="GO:0003697">
    <property type="term" value="F:single-stranded DNA binding"/>
    <property type="evidence" value="ECO:0007669"/>
    <property type="project" value="InterPro"/>
</dbReference>
<feature type="compositionally biased region" description="Basic and acidic residues" evidence="3">
    <location>
        <begin position="568"/>
        <end position="579"/>
    </location>
</feature>
<feature type="compositionally biased region" description="Basic and acidic residues" evidence="3">
    <location>
        <begin position="542"/>
        <end position="561"/>
    </location>
</feature>
<reference evidence="4" key="1">
    <citation type="submission" date="2021-01" db="EMBL/GenBank/DDBJ databases">
        <authorList>
            <person name="Corre E."/>
            <person name="Pelletier E."/>
            <person name="Niang G."/>
            <person name="Scheremetjew M."/>
            <person name="Finn R."/>
            <person name="Kale V."/>
            <person name="Holt S."/>
            <person name="Cochrane G."/>
            <person name="Meng A."/>
            <person name="Brown T."/>
            <person name="Cohen L."/>
        </authorList>
    </citation>
    <scope>NUCLEOTIDE SEQUENCE</scope>
    <source>
        <strain evidence="4">CCMP494</strain>
    </source>
</reference>
<feature type="compositionally biased region" description="Basic and acidic residues" evidence="3">
    <location>
        <begin position="463"/>
        <end position="472"/>
    </location>
</feature>
<evidence type="ECO:0008006" key="5">
    <source>
        <dbReference type="Google" id="ProtNLM"/>
    </source>
</evidence>
<name>A0A7S0PRH0_MICPS</name>
<dbReference type="SUPFAM" id="SSF50249">
    <property type="entry name" value="Nucleic acid-binding proteins"/>
    <property type="match status" value="1"/>
</dbReference>
<feature type="compositionally biased region" description="Basic and acidic residues" evidence="3">
    <location>
        <begin position="479"/>
        <end position="525"/>
    </location>
</feature>
<evidence type="ECO:0000256" key="1">
    <source>
        <dbReference type="ARBA" id="ARBA00023125"/>
    </source>
</evidence>
<dbReference type="GO" id="GO:0006264">
    <property type="term" value="P:mitochondrial DNA replication"/>
    <property type="evidence" value="ECO:0007669"/>
    <property type="project" value="TreeGrafter"/>
</dbReference>
<feature type="compositionally biased region" description="Basic and acidic residues" evidence="3">
    <location>
        <begin position="616"/>
        <end position="654"/>
    </location>
</feature>
<dbReference type="PROSITE" id="PS50935">
    <property type="entry name" value="SSB"/>
    <property type="match status" value="1"/>
</dbReference>
<dbReference type="Pfam" id="PF00436">
    <property type="entry name" value="SSB"/>
    <property type="match status" value="1"/>
</dbReference>
<dbReference type="InterPro" id="IPR011344">
    <property type="entry name" value="ssDNA-bd"/>
</dbReference>
<evidence type="ECO:0000256" key="3">
    <source>
        <dbReference type="SAM" id="MobiDB-lite"/>
    </source>
</evidence>
<evidence type="ECO:0000313" key="4">
    <source>
        <dbReference type="EMBL" id="CAD8592785.1"/>
    </source>
</evidence>
<feature type="region of interest" description="Disordered" evidence="3">
    <location>
        <begin position="294"/>
        <end position="313"/>
    </location>
</feature>
<proteinExistence type="predicted"/>
<dbReference type="GO" id="GO:0003743">
    <property type="term" value="F:translation initiation factor activity"/>
    <property type="evidence" value="ECO:0007669"/>
    <property type="project" value="InterPro"/>
</dbReference>
<protein>
    <recommendedName>
        <fullName evidence="5">Single-stranded DNA-binding protein</fullName>
    </recommendedName>
</protein>
<gene>
    <name evidence="4" type="ORF">MSP1404_LOCUS10189</name>
</gene>
<dbReference type="NCBIfam" id="TIGR00621">
    <property type="entry name" value="ssb"/>
    <property type="match status" value="1"/>
</dbReference>
<dbReference type="CDD" id="cd04496">
    <property type="entry name" value="SSB_OBF"/>
    <property type="match status" value="1"/>
</dbReference>
<dbReference type="GO" id="GO:0042645">
    <property type="term" value="C:mitochondrial nucleoid"/>
    <property type="evidence" value="ECO:0007669"/>
    <property type="project" value="TreeGrafter"/>
</dbReference>
<dbReference type="AlphaFoldDB" id="A0A7S0PRH0"/>
<dbReference type="InterPro" id="IPR012340">
    <property type="entry name" value="NA-bd_OB-fold"/>
</dbReference>
<evidence type="ECO:0000256" key="2">
    <source>
        <dbReference type="PROSITE-ProRule" id="PRU00252"/>
    </source>
</evidence>
<feature type="compositionally biased region" description="Basic and acidic residues" evidence="3">
    <location>
        <begin position="661"/>
        <end position="703"/>
    </location>
</feature>
<sequence length="719" mass="77408">MAALCQAVGSFLRPAAASSSACASRPGRGVTRSLAGLAAPRGPAQRSYDQVLSVGFPPVPPPGVALGGRGASAVPAAYADDYGGGTMNMASSPAPPTVEWDARNANTVTVIGNTGMDPEMTMFDTGACVARVSLAVRGKKPMNPAMGDPTGNNADDGATTWLDVEAWNDEARQLCDHVAKGRQIQVTGRLKENTWTDKATGQKRSRIKVSAYSFAFVAPYNGANGANGGGGNFGGDVEGASYRPDPYANQAVAAPQPQQQQRMQQRQAMTGGGEMVGEKDDLWREVLDNPDAWWDNRERKNAPGGNPRYPDFKHKETQTPLWIESRDTPRWAIDALVGGGGGAMMAAGVGAGGFGQSNGQVTPVTDADGFEPYYAGNSSTPGGGGGYGDRRRFSRSRSRGRYDSRSRSGSPRDRRGRSPSPERDWGALRNRTGPPRRSSRSRSRSPKKERDWGALRNRSGPPPRDERDERAARGPRPGQRADEAGDRWGKKDARDLSPRGDRDSGDRGDRRPRLNLQKRSERAGADDAGAGGGSSSLFGGARPRELALKEAGRDYRKEDAALSRGGVRRRESNEERSLKADIASLTEKLGAAPDDENLKREISDKEDALAKLALELDDKVRFAQREEKAREEREGKERRGERREGSSSRGDVDRAGNWGEGKADRQRNGGGKERGKQGPEGGPKKEERKPREPRVMKVAEETGVKIASSSFAALALEEE</sequence>
<organism evidence="4">
    <name type="scientific">Micromonas pusilla</name>
    <name type="common">Picoplanktonic green alga</name>
    <name type="synonym">Chromulina pusilla</name>
    <dbReference type="NCBI Taxonomy" id="38833"/>
    <lineage>
        <taxon>Eukaryota</taxon>
        <taxon>Viridiplantae</taxon>
        <taxon>Chlorophyta</taxon>
        <taxon>Mamiellophyceae</taxon>
        <taxon>Mamiellales</taxon>
        <taxon>Mamiellaceae</taxon>
        <taxon>Micromonas</taxon>
    </lineage>
</organism>